<evidence type="ECO:0000256" key="1">
    <source>
        <dbReference type="SAM" id="Phobius"/>
    </source>
</evidence>
<feature type="transmembrane region" description="Helical" evidence="1">
    <location>
        <begin position="91"/>
        <end position="110"/>
    </location>
</feature>
<name>A0ABW4LIH1_9BACI</name>
<evidence type="ECO:0000313" key="3">
    <source>
        <dbReference type="Proteomes" id="UP001597214"/>
    </source>
</evidence>
<keyword evidence="1" id="KW-0472">Membrane</keyword>
<feature type="transmembrane region" description="Helical" evidence="1">
    <location>
        <begin position="145"/>
        <end position="166"/>
    </location>
</feature>
<organism evidence="2 3">
    <name type="scientific">Bacillus salitolerans</name>
    <dbReference type="NCBI Taxonomy" id="1437434"/>
    <lineage>
        <taxon>Bacteria</taxon>
        <taxon>Bacillati</taxon>
        <taxon>Bacillota</taxon>
        <taxon>Bacilli</taxon>
        <taxon>Bacillales</taxon>
        <taxon>Bacillaceae</taxon>
        <taxon>Bacillus</taxon>
    </lineage>
</organism>
<reference evidence="3" key="1">
    <citation type="journal article" date="2019" name="Int. J. Syst. Evol. Microbiol.">
        <title>The Global Catalogue of Microorganisms (GCM) 10K type strain sequencing project: providing services to taxonomists for standard genome sequencing and annotation.</title>
        <authorList>
            <consortium name="The Broad Institute Genomics Platform"/>
            <consortium name="The Broad Institute Genome Sequencing Center for Infectious Disease"/>
            <person name="Wu L."/>
            <person name="Ma J."/>
        </authorList>
    </citation>
    <scope>NUCLEOTIDE SEQUENCE [LARGE SCALE GENOMIC DNA]</scope>
    <source>
        <strain evidence="3">CCUG 49339</strain>
    </source>
</reference>
<feature type="transmembrane region" description="Helical" evidence="1">
    <location>
        <begin position="122"/>
        <end position="139"/>
    </location>
</feature>
<evidence type="ECO:0000313" key="2">
    <source>
        <dbReference type="EMBL" id="MFD1735050.1"/>
    </source>
</evidence>
<dbReference type="Proteomes" id="UP001597214">
    <property type="component" value="Unassembled WGS sequence"/>
</dbReference>
<proteinExistence type="predicted"/>
<dbReference type="NCBIfam" id="NF041644">
    <property type="entry name" value="CBO0543_fam"/>
    <property type="match status" value="1"/>
</dbReference>
<comment type="caution">
    <text evidence="2">The sequence shown here is derived from an EMBL/GenBank/DDBJ whole genome shotgun (WGS) entry which is preliminary data.</text>
</comment>
<keyword evidence="1" id="KW-1133">Transmembrane helix</keyword>
<keyword evidence="1" id="KW-0812">Transmembrane</keyword>
<keyword evidence="3" id="KW-1185">Reference proteome</keyword>
<gene>
    <name evidence="2" type="ORF">ACFSCX_00590</name>
</gene>
<protein>
    <submittedName>
        <fullName evidence="2">CBO0543 family protein</fullName>
    </submittedName>
</protein>
<sequence>MLIIFFSIVWIIVAYRFGDRNWRKYYPTMLFAALGNALYEVICYNYSLWQLEPNGLPGAMIPNLLLILIWMPLSTWVFLSHFPTKQSLFKKGLYILLFSAIFMILEFTLLQGGAITYHHGWSFIWSLLFVILMFIVLHIHFKNPIIALILSVLIAFSLCQIFNVSLNKMK</sequence>
<dbReference type="EMBL" id="JBHUEM010000001">
    <property type="protein sequence ID" value="MFD1735050.1"/>
    <property type="molecule type" value="Genomic_DNA"/>
</dbReference>
<accession>A0ABW4LIH1</accession>
<dbReference type="InterPro" id="IPR048147">
    <property type="entry name" value="CBO0543-like"/>
</dbReference>
<feature type="transmembrane region" description="Helical" evidence="1">
    <location>
        <begin position="28"/>
        <end position="48"/>
    </location>
</feature>
<feature type="transmembrane region" description="Helical" evidence="1">
    <location>
        <begin position="60"/>
        <end position="79"/>
    </location>
</feature>
<dbReference type="RefSeq" id="WP_377926135.1">
    <property type="nucleotide sequence ID" value="NZ_JBHUEM010000001.1"/>
</dbReference>